<keyword evidence="3" id="KW-1185">Reference proteome</keyword>
<organism evidence="2 3">
    <name type="scientific">Neobacillus kokaensis</name>
    <dbReference type="NCBI Taxonomy" id="2759023"/>
    <lineage>
        <taxon>Bacteria</taxon>
        <taxon>Bacillati</taxon>
        <taxon>Bacillota</taxon>
        <taxon>Bacilli</taxon>
        <taxon>Bacillales</taxon>
        <taxon>Bacillaceae</taxon>
        <taxon>Neobacillus</taxon>
    </lineage>
</organism>
<reference evidence="2 3" key="1">
    <citation type="journal article" date="2022" name="Int. J. Syst. Evol. Microbiol.">
        <title>Neobacillus kokaensis sp. nov., isolated from soil.</title>
        <authorList>
            <person name="Yuki K."/>
            <person name="Matsubara H."/>
            <person name="Yamaguchi S."/>
        </authorList>
    </citation>
    <scope>NUCLEOTIDE SEQUENCE [LARGE SCALE GENOMIC DNA]</scope>
    <source>
        <strain evidence="2 3">LOB 377</strain>
    </source>
</reference>
<comment type="caution">
    <text evidence="2">The sequence shown here is derived from an EMBL/GenBank/DDBJ whole genome shotgun (WGS) entry which is preliminary data.</text>
</comment>
<gene>
    <name evidence="2" type="ORF">AM1BK_15210</name>
</gene>
<name>A0ABQ3N1W5_9BACI</name>
<feature type="coiled-coil region" evidence="1">
    <location>
        <begin position="2"/>
        <end position="29"/>
    </location>
</feature>
<sequence length="102" mass="11499">MNISVQKLLAKMEEELMQAKAASKQENLRERIYSIKILCELILDEKQAKAAESWNEPVIGRPVPVVVPQQPAVPIVQQPVSTLQLKKLELEDEANGDSLFDF</sequence>
<dbReference type="EMBL" id="BNDS01000005">
    <property type="protein sequence ID" value="GHH97978.1"/>
    <property type="molecule type" value="Genomic_DNA"/>
</dbReference>
<evidence type="ECO:0008006" key="4">
    <source>
        <dbReference type="Google" id="ProtNLM"/>
    </source>
</evidence>
<accession>A0ABQ3N1W5</accession>
<protein>
    <recommendedName>
        <fullName evidence="4">YwdI family protein</fullName>
    </recommendedName>
</protein>
<dbReference type="Pfam" id="PF17261">
    <property type="entry name" value="DUF5327"/>
    <property type="match status" value="1"/>
</dbReference>
<evidence type="ECO:0000313" key="3">
    <source>
        <dbReference type="Proteomes" id="UP000637074"/>
    </source>
</evidence>
<proteinExistence type="predicted"/>
<evidence type="ECO:0000256" key="1">
    <source>
        <dbReference type="SAM" id="Coils"/>
    </source>
</evidence>
<dbReference type="InterPro" id="IPR035218">
    <property type="entry name" value="DUF5327"/>
</dbReference>
<dbReference type="Proteomes" id="UP000637074">
    <property type="component" value="Unassembled WGS sequence"/>
</dbReference>
<dbReference type="RefSeq" id="WP_191271383.1">
    <property type="nucleotide sequence ID" value="NZ_BNDS01000005.1"/>
</dbReference>
<evidence type="ECO:0000313" key="2">
    <source>
        <dbReference type="EMBL" id="GHH97978.1"/>
    </source>
</evidence>
<keyword evidence="1" id="KW-0175">Coiled coil</keyword>